<dbReference type="Gene3D" id="3.60.15.10">
    <property type="entry name" value="Ribonuclease Z/Hydroxyacylglutathione hydrolase-like"/>
    <property type="match status" value="1"/>
</dbReference>
<feature type="binding site" evidence="8">
    <location>
        <position position="210"/>
    </location>
    <ligand>
        <name>Zn(2+)</name>
        <dbReference type="ChEBI" id="CHEBI:29105"/>
        <label>2</label>
        <note>catalytic</note>
    </ligand>
</feature>
<comment type="cofactor">
    <cofactor evidence="8">
        <name>Zn(2+)</name>
        <dbReference type="ChEBI" id="CHEBI:29105"/>
    </cofactor>
    <text evidence="8">Binds 2 Zn(2+) ions.</text>
</comment>
<organism evidence="9 10">
    <name type="scientific">Psychroflexus maritimus</name>
    <dbReference type="NCBI Taxonomy" id="2714865"/>
    <lineage>
        <taxon>Bacteria</taxon>
        <taxon>Pseudomonadati</taxon>
        <taxon>Bacteroidota</taxon>
        <taxon>Flavobacteriia</taxon>
        <taxon>Flavobacteriales</taxon>
        <taxon>Flavobacteriaceae</taxon>
        <taxon>Psychroflexus</taxon>
    </lineage>
</organism>
<comment type="similarity">
    <text evidence="8">Belongs to the RNase Z family.</text>
</comment>
<dbReference type="SUPFAM" id="SSF56281">
    <property type="entry name" value="Metallo-hydrolase/oxidoreductase"/>
    <property type="match status" value="1"/>
</dbReference>
<feature type="binding site" evidence="8">
    <location>
        <position position="270"/>
    </location>
    <ligand>
        <name>Zn(2+)</name>
        <dbReference type="ChEBI" id="CHEBI:29105"/>
        <label>2</label>
        <note>catalytic</note>
    </ligand>
</feature>
<dbReference type="GO" id="GO:0008270">
    <property type="term" value="F:zinc ion binding"/>
    <property type="evidence" value="ECO:0007669"/>
    <property type="project" value="UniProtKB-UniRule"/>
</dbReference>
<dbReference type="EMBL" id="JAANAS010000024">
    <property type="protein sequence ID" value="NGZ89060.1"/>
    <property type="molecule type" value="Genomic_DNA"/>
</dbReference>
<feature type="binding site" evidence="8">
    <location>
        <position position="140"/>
    </location>
    <ligand>
        <name>Zn(2+)</name>
        <dbReference type="ChEBI" id="CHEBI:29105"/>
        <label>1</label>
        <note>catalytic</note>
    </ligand>
</feature>
<dbReference type="Proteomes" id="UP000643701">
    <property type="component" value="Unassembled WGS sequence"/>
</dbReference>
<keyword evidence="6 8" id="KW-0378">Hydrolase</keyword>
<keyword evidence="10" id="KW-1185">Reference proteome</keyword>
<keyword evidence="3 8" id="KW-0540">Nuclease</keyword>
<dbReference type="EC" id="3.1.26.11" evidence="8"/>
<dbReference type="Pfam" id="PF23023">
    <property type="entry name" value="Anti-Pycsar_Apyc1"/>
    <property type="match status" value="1"/>
</dbReference>
<keyword evidence="7 8" id="KW-0862">Zinc</keyword>
<comment type="caution">
    <text evidence="9">The sequence shown here is derived from an EMBL/GenBank/DDBJ whole genome shotgun (WGS) entry which is preliminary data.</text>
</comment>
<dbReference type="PANTHER" id="PTHR46018">
    <property type="entry name" value="ZINC PHOSPHODIESTERASE ELAC PROTEIN 1"/>
    <property type="match status" value="1"/>
</dbReference>
<dbReference type="HAMAP" id="MF_01818">
    <property type="entry name" value="RNase_Z_BN"/>
    <property type="match status" value="1"/>
</dbReference>
<evidence type="ECO:0000313" key="9">
    <source>
        <dbReference type="EMBL" id="NGZ89060.1"/>
    </source>
</evidence>
<dbReference type="NCBIfam" id="TIGR02651">
    <property type="entry name" value="RNase_Z"/>
    <property type="match status" value="1"/>
</dbReference>
<comment type="catalytic activity">
    <reaction evidence="8">
        <text>Endonucleolytic cleavage of RNA, removing extra 3' nucleotides from tRNA precursor, generating 3' termini of tRNAs. A 3'-hydroxy group is left at the tRNA terminus and a 5'-phosphoryl group is left at the trailer molecule.</text>
        <dbReference type="EC" id="3.1.26.11"/>
    </reaction>
</comment>
<dbReference type="NCBIfam" id="NF000801">
    <property type="entry name" value="PRK00055.1-3"/>
    <property type="match status" value="1"/>
</dbReference>
<protein>
    <recommendedName>
        <fullName evidence="8">Ribonuclease Z</fullName>
        <shortName evidence="8">RNase Z</shortName>
        <ecNumber evidence="8">3.1.26.11</ecNumber>
    </recommendedName>
    <alternativeName>
        <fullName evidence="8">tRNA 3 endonuclease</fullName>
    </alternativeName>
    <alternativeName>
        <fullName evidence="8">tRNase Z</fullName>
    </alternativeName>
</protein>
<name>A0A967DXT8_9FLAO</name>
<proteinExistence type="inferred from homology"/>
<comment type="function">
    <text evidence="8">Zinc phosphodiesterase, which displays some tRNA 3'-processing endonuclease activity. Probably involved in tRNA maturation, by removing a 3'-trailer from precursor tRNA.</text>
</comment>
<feature type="binding site" evidence="8">
    <location>
        <position position="65"/>
    </location>
    <ligand>
        <name>Zn(2+)</name>
        <dbReference type="ChEBI" id="CHEBI:29105"/>
        <label>2</label>
        <note>catalytic</note>
    </ligand>
</feature>
<dbReference type="InterPro" id="IPR013471">
    <property type="entry name" value="RNase_Z/BN"/>
</dbReference>
<feature type="binding site" evidence="8">
    <location>
        <position position="210"/>
    </location>
    <ligand>
        <name>Zn(2+)</name>
        <dbReference type="ChEBI" id="CHEBI:29105"/>
        <label>1</label>
        <note>catalytic</note>
    </ligand>
</feature>
<sequence>MQLTILGCHSASPKSNAHPTAQILEVKGHLFLIDCGEGTQVRLRQQKVKFSRLKHIFISHLHGDHVFGLMGLLTTFGLLNRKESLCIHGPKGIKEFVEIQLKLSASFLSYKLNFNELTSTTSEVIFEDDLIKIKTLPLLHRVYTNGFHFQEKPGERKLNYQKAVDLKINPVYFNKLKQSKNVISETGEEIDFQKVTEAPDLPKSYSFCSDTSYNPKLIPLISYTNLLYHESTFLASASHEDLAHKTGHSTATEAALIARKAKAKHLLLGHFSARYKDLNLFVKEAQEIFEPASYAYTGLKVDIE</sequence>
<dbReference type="AlphaFoldDB" id="A0A967DXT8"/>
<keyword evidence="2 8" id="KW-0819">tRNA processing</keyword>
<dbReference type="InterPro" id="IPR036866">
    <property type="entry name" value="RibonucZ/Hydroxyglut_hydro"/>
</dbReference>
<keyword evidence="5 8" id="KW-0255">Endonuclease</keyword>
<feature type="binding site" evidence="8">
    <location>
        <position position="60"/>
    </location>
    <ligand>
        <name>Zn(2+)</name>
        <dbReference type="ChEBI" id="CHEBI:29105"/>
        <label>1</label>
        <note>catalytic</note>
    </ligand>
</feature>
<evidence type="ECO:0000313" key="10">
    <source>
        <dbReference type="Proteomes" id="UP000643701"/>
    </source>
</evidence>
<reference evidence="9" key="1">
    <citation type="submission" date="2020-03" db="EMBL/GenBank/DDBJ databases">
        <title>Psychroflexus Maritimus sp. nov., isolate from marine sediment.</title>
        <authorList>
            <person name="Zhong Y.-L."/>
        </authorList>
    </citation>
    <scope>NUCLEOTIDE SEQUENCE</scope>
    <source>
        <strain evidence="9">C1</strain>
    </source>
</reference>
<evidence type="ECO:0000256" key="1">
    <source>
        <dbReference type="ARBA" id="ARBA00011738"/>
    </source>
</evidence>
<feature type="binding site" evidence="8">
    <location>
        <position position="64"/>
    </location>
    <ligand>
        <name>Zn(2+)</name>
        <dbReference type="ChEBI" id="CHEBI:29105"/>
        <label>2</label>
        <note>catalytic</note>
    </ligand>
</feature>
<feature type="active site" description="Proton acceptor" evidence="8">
    <location>
        <position position="64"/>
    </location>
</feature>
<dbReference type="CDD" id="cd07717">
    <property type="entry name" value="RNaseZ_ZiPD-like_MBL-fold"/>
    <property type="match status" value="1"/>
</dbReference>
<accession>A0A967DXT8</accession>
<dbReference type="RefSeq" id="WP_166399325.1">
    <property type="nucleotide sequence ID" value="NZ_JAANAS010000024.1"/>
</dbReference>
<feature type="binding site" evidence="8">
    <location>
        <position position="62"/>
    </location>
    <ligand>
        <name>Zn(2+)</name>
        <dbReference type="ChEBI" id="CHEBI:29105"/>
        <label>1</label>
        <note>catalytic</note>
    </ligand>
</feature>
<evidence type="ECO:0000256" key="5">
    <source>
        <dbReference type="ARBA" id="ARBA00022759"/>
    </source>
</evidence>
<dbReference type="GO" id="GO:0042781">
    <property type="term" value="F:3'-tRNA processing endoribonuclease activity"/>
    <property type="evidence" value="ECO:0007669"/>
    <property type="project" value="UniProtKB-UniRule"/>
</dbReference>
<evidence type="ECO:0000256" key="3">
    <source>
        <dbReference type="ARBA" id="ARBA00022722"/>
    </source>
</evidence>
<evidence type="ECO:0000256" key="7">
    <source>
        <dbReference type="ARBA" id="ARBA00022833"/>
    </source>
</evidence>
<dbReference type="PANTHER" id="PTHR46018:SF2">
    <property type="entry name" value="ZINC PHOSPHODIESTERASE ELAC PROTEIN 1"/>
    <property type="match status" value="1"/>
</dbReference>
<keyword evidence="4 8" id="KW-0479">Metal-binding</keyword>
<evidence type="ECO:0000256" key="4">
    <source>
        <dbReference type="ARBA" id="ARBA00022723"/>
    </source>
</evidence>
<evidence type="ECO:0000256" key="2">
    <source>
        <dbReference type="ARBA" id="ARBA00022694"/>
    </source>
</evidence>
<comment type="subunit">
    <text evidence="1 8">Homodimer.</text>
</comment>
<gene>
    <name evidence="8" type="primary">rnz</name>
    <name evidence="9" type="ORF">G7034_02195</name>
</gene>
<evidence type="ECO:0000256" key="8">
    <source>
        <dbReference type="HAMAP-Rule" id="MF_01818"/>
    </source>
</evidence>
<evidence type="ECO:0000256" key="6">
    <source>
        <dbReference type="ARBA" id="ARBA00022801"/>
    </source>
</evidence>